<dbReference type="RefSeq" id="WP_043188904.1">
    <property type="nucleotide sequence ID" value="NZ_CP009533.1"/>
</dbReference>
<sequence>MSLTKDAIQQITETALSAAGKMLPTNTPVALIPDAVSVADLERYMAGRSRFRGTFSTHSLADFVGHVIKRNMPGAKGFIDQDEMSCSLFFNIGDEISPGHADDRALLKLKPSAGYKAAQLVNGKAMTQKDMSDWIEDWHQYLTPVDENETAIAIAKAIAAVRTITVKATSESETTVGDTSASRSAMDQIEARSKETLPVALLFNVIPFEGLTEQQIKFRLSVITSGQQPVLKLRWIGEDVQREDIAQEFKAVLEDKIGEAATLALGSFDPR</sequence>
<proteinExistence type="predicted"/>
<dbReference type="InterPro" id="IPR019276">
    <property type="entry name" value="DUF2303"/>
</dbReference>
<dbReference type="AlphaFoldDB" id="A0A089ZQE4"/>
<dbReference type="KEGG" id="prh:LT40_08760"/>
<accession>A0A089ZQE4</accession>
<organism evidence="1 2">
    <name type="scientific">Pseudomonas rhizosphaerae</name>
    <dbReference type="NCBI Taxonomy" id="216142"/>
    <lineage>
        <taxon>Bacteria</taxon>
        <taxon>Pseudomonadati</taxon>
        <taxon>Pseudomonadota</taxon>
        <taxon>Gammaproteobacteria</taxon>
        <taxon>Pseudomonadales</taxon>
        <taxon>Pseudomonadaceae</taxon>
        <taxon>Pseudomonas</taxon>
    </lineage>
</organism>
<dbReference type="Pfam" id="PF10065">
    <property type="entry name" value="DUF2303"/>
    <property type="match status" value="1"/>
</dbReference>
<gene>
    <name evidence="1" type="ORF">LT40_08760</name>
</gene>
<protein>
    <submittedName>
        <fullName evidence="1">Prophage PssSM-02</fullName>
    </submittedName>
</protein>
<name>A0A089ZQE4_9PSED</name>
<dbReference type="HOGENOM" id="CLU_089203_1_0_6"/>
<dbReference type="eggNOG" id="COG5532">
    <property type="taxonomic scope" value="Bacteria"/>
</dbReference>
<dbReference type="Proteomes" id="UP000029499">
    <property type="component" value="Chromosome"/>
</dbReference>
<keyword evidence="2" id="KW-1185">Reference proteome</keyword>
<evidence type="ECO:0000313" key="1">
    <source>
        <dbReference type="EMBL" id="AIS17486.1"/>
    </source>
</evidence>
<dbReference type="OrthoDB" id="5731347at2"/>
<reference evidence="1 2" key="1">
    <citation type="journal article" date="2015" name="J. Biotechnol.">
        <title>Complete genome sequence of Pseudomonas rhizosphaerae IH5T (=DSM 16299T), a phosphate-solubilizing rhizobacterium for bacterial biofertilizer.</title>
        <authorList>
            <person name="Kwak Y."/>
            <person name="Jung B.K."/>
            <person name="Shin J.H."/>
        </authorList>
    </citation>
    <scope>NUCLEOTIDE SEQUENCE [LARGE SCALE GENOMIC DNA]</scope>
    <source>
        <strain evidence="1">DSM 16299</strain>
    </source>
</reference>
<dbReference type="EMBL" id="CP009533">
    <property type="protein sequence ID" value="AIS17486.1"/>
    <property type="molecule type" value="Genomic_DNA"/>
</dbReference>
<evidence type="ECO:0000313" key="2">
    <source>
        <dbReference type="Proteomes" id="UP000029499"/>
    </source>
</evidence>